<dbReference type="GO" id="GO:0008270">
    <property type="term" value="F:zinc ion binding"/>
    <property type="evidence" value="ECO:0007669"/>
    <property type="project" value="UniProtKB-KW"/>
</dbReference>
<keyword evidence="5" id="KW-0863">Zinc-finger</keyword>
<feature type="transmembrane region" description="Helical" evidence="10">
    <location>
        <begin position="151"/>
        <end position="174"/>
    </location>
</feature>
<sequence>MKNHLFDRLNSTAPSAIDLTKVENHDRKNIFKNYFNEEEKITILSNKESIENNFQNNIVIHQRDPNHCNNNILNDLLDEDEMCRICHSESGILISPCICQGSMGFIHDNCLMEWIKTSGKRTCELCGTKYQAKKQIVWNLMKWSKPQIGGIIYFKLLLLFLNTTLLHNCLSILSGRKFIKRIFEMKLSPRYHDILPIFFMVITILMILRIIKYFLHKIKRYLDKQKVYKFINFKNNEITGNFL</sequence>
<evidence type="ECO:0000313" key="12">
    <source>
        <dbReference type="Proteomes" id="UP000035681"/>
    </source>
</evidence>
<dbReference type="SUPFAM" id="SSF57850">
    <property type="entry name" value="RING/U-box"/>
    <property type="match status" value="1"/>
</dbReference>
<keyword evidence="7" id="KW-0862">Zinc</keyword>
<keyword evidence="2" id="KW-0808">Transferase</keyword>
<keyword evidence="4" id="KW-0479">Metal-binding</keyword>
<dbReference type="InterPro" id="IPR013083">
    <property type="entry name" value="Znf_RING/FYVE/PHD"/>
</dbReference>
<protein>
    <submittedName>
        <fullName evidence="14">RING-CH-type domain-containing protein</fullName>
    </submittedName>
    <submittedName>
        <fullName evidence="13">RING-type E3 ubiquitin transferase</fullName>
    </submittedName>
</protein>
<evidence type="ECO:0000256" key="9">
    <source>
        <dbReference type="ARBA" id="ARBA00023136"/>
    </source>
</evidence>
<accession>A0A913IC91</accession>
<dbReference type="Gene3D" id="3.30.40.10">
    <property type="entry name" value="Zinc/RING finger domain, C3HC4 (zinc finger)"/>
    <property type="match status" value="1"/>
</dbReference>
<dbReference type="AlphaFoldDB" id="A0A913IC91"/>
<evidence type="ECO:0000313" key="14">
    <source>
        <dbReference type="WBParaSite" id="TCONS_00003890.p1"/>
    </source>
</evidence>
<feature type="domain" description="RING-CH-type" evidence="11">
    <location>
        <begin position="75"/>
        <end position="133"/>
    </location>
</feature>
<dbReference type="GO" id="GO:0016020">
    <property type="term" value="C:membrane"/>
    <property type="evidence" value="ECO:0007669"/>
    <property type="project" value="UniProtKB-SubCell"/>
</dbReference>
<dbReference type="WBParaSite" id="TCONS_00003890.p1">
    <property type="protein sequence ID" value="TCONS_00003890.p1"/>
    <property type="gene ID" value="XLOC_000592"/>
</dbReference>
<keyword evidence="9 10" id="KW-0472">Membrane</keyword>
<dbReference type="Proteomes" id="UP000035681">
    <property type="component" value="Unplaced"/>
</dbReference>
<evidence type="ECO:0000313" key="13">
    <source>
        <dbReference type="WBParaSite" id="SSTP_0001177300.1"/>
    </source>
</evidence>
<dbReference type="SMART" id="SM00744">
    <property type="entry name" value="RINGv"/>
    <property type="match status" value="1"/>
</dbReference>
<evidence type="ECO:0000256" key="8">
    <source>
        <dbReference type="ARBA" id="ARBA00022989"/>
    </source>
</evidence>
<evidence type="ECO:0000256" key="3">
    <source>
        <dbReference type="ARBA" id="ARBA00022692"/>
    </source>
</evidence>
<dbReference type="WBParaSite" id="SSTP_0001177300.1">
    <property type="protein sequence ID" value="SSTP_0001177300.1"/>
    <property type="gene ID" value="SSTP_0001177300"/>
</dbReference>
<evidence type="ECO:0000259" key="11">
    <source>
        <dbReference type="PROSITE" id="PS51292"/>
    </source>
</evidence>
<organism evidence="13">
    <name type="scientific">Strongyloides stercoralis</name>
    <name type="common">Threadworm</name>
    <dbReference type="NCBI Taxonomy" id="6248"/>
    <lineage>
        <taxon>Eukaryota</taxon>
        <taxon>Metazoa</taxon>
        <taxon>Ecdysozoa</taxon>
        <taxon>Nematoda</taxon>
        <taxon>Chromadorea</taxon>
        <taxon>Rhabditida</taxon>
        <taxon>Tylenchina</taxon>
        <taxon>Panagrolaimomorpha</taxon>
        <taxon>Strongyloidoidea</taxon>
        <taxon>Strongyloididae</taxon>
        <taxon>Strongyloides</taxon>
    </lineage>
</organism>
<evidence type="ECO:0000256" key="5">
    <source>
        <dbReference type="ARBA" id="ARBA00022771"/>
    </source>
</evidence>
<feature type="transmembrane region" description="Helical" evidence="10">
    <location>
        <begin position="194"/>
        <end position="215"/>
    </location>
</feature>
<evidence type="ECO:0000256" key="1">
    <source>
        <dbReference type="ARBA" id="ARBA00004141"/>
    </source>
</evidence>
<evidence type="ECO:0000256" key="6">
    <source>
        <dbReference type="ARBA" id="ARBA00022786"/>
    </source>
</evidence>
<dbReference type="PANTHER" id="PTHR46065:SF3">
    <property type="entry name" value="FI20425P1"/>
    <property type="match status" value="1"/>
</dbReference>
<dbReference type="PANTHER" id="PTHR46065">
    <property type="entry name" value="E3 UBIQUITIN-PROTEIN LIGASE MARCH 2/3 FAMILY MEMBER"/>
    <property type="match status" value="1"/>
</dbReference>
<evidence type="ECO:0000256" key="7">
    <source>
        <dbReference type="ARBA" id="ARBA00022833"/>
    </source>
</evidence>
<keyword evidence="12" id="KW-1185">Reference proteome</keyword>
<keyword evidence="6" id="KW-0833">Ubl conjugation pathway</keyword>
<keyword evidence="3 10" id="KW-0812">Transmembrane</keyword>
<proteinExistence type="predicted"/>
<dbReference type="InterPro" id="IPR011016">
    <property type="entry name" value="Znf_RING-CH"/>
</dbReference>
<dbReference type="Pfam" id="PF12906">
    <property type="entry name" value="RINGv"/>
    <property type="match status" value="1"/>
</dbReference>
<name>A0A913IC91_STRER</name>
<keyword evidence="8 10" id="KW-1133">Transmembrane helix</keyword>
<evidence type="ECO:0000256" key="10">
    <source>
        <dbReference type="SAM" id="Phobius"/>
    </source>
</evidence>
<comment type="subcellular location">
    <subcellularLocation>
        <location evidence="1">Membrane</location>
        <topology evidence="1">Multi-pass membrane protein</topology>
    </subcellularLocation>
</comment>
<reference evidence="13" key="1">
    <citation type="submission" date="2022-10" db="UniProtKB">
        <authorList>
            <consortium name="WormBaseParasite"/>
        </authorList>
    </citation>
    <scope>IDENTIFICATION</scope>
</reference>
<evidence type="ECO:0000256" key="2">
    <source>
        <dbReference type="ARBA" id="ARBA00022679"/>
    </source>
</evidence>
<dbReference type="GO" id="GO:0016740">
    <property type="term" value="F:transferase activity"/>
    <property type="evidence" value="ECO:0007669"/>
    <property type="project" value="UniProtKB-KW"/>
</dbReference>
<evidence type="ECO:0000256" key="4">
    <source>
        <dbReference type="ARBA" id="ARBA00022723"/>
    </source>
</evidence>
<dbReference type="PROSITE" id="PS51292">
    <property type="entry name" value="ZF_RING_CH"/>
    <property type="match status" value="1"/>
</dbReference>